<gene>
    <name evidence="1" type="ORF">RRG08_036865</name>
</gene>
<reference evidence="1" key="1">
    <citation type="journal article" date="2023" name="G3 (Bethesda)">
        <title>A reference genome for the long-term kleptoplast-retaining sea slug Elysia crispata morphotype clarki.</title>
        <authorList>
            <person name="Eastman K.E."/>
            <person name="Pendleton A.L."/>
            <person name="Shaikh M.A."/>
            <person name="Suttiyut T."/>
            <person name="Ogas R."/>
            <person name="Tomko P."/>
            <person name="Gavelis G."/>
            <person name="Widhalm J.R."/>
            <person name="Wisecaver J.H."/>
        </authorList>
    </citation>
    <scope>NUCLEOTIDE SEQUENCE</scope>
    <source>
        <strain evidence="1">ECLA1</strain>
    </source>
</reference>
<dbReference type="AlphaFoldDB" id="A0AAE1CV81"/>
<protein>
    <submittedName>
        <fullName evidence="1">Uncharacterized protein</fullName>
    </submittedName>
</protein>
<organism evidence="1 2">
    <name type="scientific">Elysia crispata</name>
    <name type="common">lettuce slug</name>
    <dbReference type="NCBI Taxonomy" id="231223"/>
    <lineage>
        <taxon>Eukaryota</taxon>
        <taxon>Metazoa</taxon>
        <taxon>Spiralia</taxon>
        <taxon>Lophotrochozoa</taxon>
        <taxon>Mollusca</taxon>
        <taxon>Gastropoda</taxon>
        <taxon>Heterobranchia</taxon>
        <taxon>Euthyneura</taxon>
        <taxon>Panpulmonata</taxon>
        <taxon>Sacoglossa</taxon>
        <taxon>Placobranchoidea</taxon>
        <taxon>Plakobranchidae</taxon>
        <taxon>Elysia</taxon>
    </lineage>
</organism>
<evidence type="ECO:0000313" key="2">
    <source>
        <dbReference type="Proteomes" id="UP001283361"/>
    </source>
</evidence>
<keyword evidence="2" id="KW-1185">Reference proteome</keyword>
<dbReference type="EMBL" id="JAWDGP010006563">
    <property type="protein sequence ID" value="KAK3738862.1"/>
    <property type="molecule type" value="Genomic_DNA"/>
</dbReference>
<sequence>MQAAKLSTPRGRKKDNKRFWNQRLGDLHKQLNTARDALQERPTNFSRQVHKKAKKLYEMENHSQSERNWFEKTSSLNMEKDTKKLWHLTKAVSNDNIYRSQTVLLIESGPVAGKAACKVLANAYKIVSEVENARSRIHDIQRKTNDLRNIDVTPPPLLHIG</sequence>
<name>A0AAE1CV81_9GAST</name>
<proteinExistence type="predicted"/>
<accession>A0AAE1CV81</accession>
<dbReference type="Proteomes" id="UP001283361">
    <property type="component" value="Unassembled WGS sequence"/>
</dbReference>
<comment type="caution">
    <text evidence="1">The sequence shown here is derived from an EMBL/GenBank/DDBJ whole genome shotgun (WGS) entry which is preliminary data.</text>
</comment>
<evidence type="ECO:0000313" key="1">
    <source>
        <dbReference type="EMBL" id="KAK3738862.1"/>
    </source>
</evidence>